<dbReference type="PROSITE" id="PS50928">
    <property type="entry name" value="ABC_TM1"/>
    <property type="match status" value="1"/>
</dbReference>
<reference evidence="9" key="1">
    <citation type="submission" date="2022-10" db="EMBL/GenBank/DDBJ databases">
        <title>Comparative genomic analysis of Cohnella hashimotonis sp. nov., isolated from the International Space Station.</title>
        <authorList>
            <person name="Simpson A."/>
            <person name="Venkateswaran K."/>
        </authorList>
    </citation>
    <scope>NUCLEOTIDE SEQUENCE</scope>
    <source>
        <strain evidence="9">DSM 28161</strain>
    </source>
</reference>
<dbReference type="Gene3D" id="1.10.3720.10">
    <property type="entry name" value="MetI-like"/>
    <property type="match status" value="1"/>
</dbReference>
<dbReference type="Pfam" id="PF00528">
    <property type="entry name" value="BPD_transp_1"/>
    <property type="match status" value="1"/>
</dbReference>
<evidence type="ECO:0000256" key="5">
    <source>
        <dbReference type="ARBA" id="ARBA00022989"/>
    </source>
</evidence>
<comment type="subcellular location">
    <subcellularLocation>
        <location evidence="1 7">Cell membrane</location>
        <topology evidence="1 7">Multi-pass membrane protein</topology>
    </subcellularLocation>
</comment>
<dbReference type="CDD" id="cd06261">
    <property type="entry name" value="TM_PBP2"/>
    <property type="match status" value="1"/>
</dbReference>
<evidence type="ECO:0000313" key="10">
    <source>
        <dbReference type="Proteomes" id="UP001153404"/>
    </source>
</evidence>
<keyword evidence="3" id="KW-1003">Cell membrane</keyword>
<proteinExistence type="inferred from homology"/>
<feature type="transmembrane region" description="Helical" evidence="7">
    <location>
        <begin position="16"/>
        <end position="40"/>
    </location>
</feature>
<dbReference type="GO" id="GO:0055085">
    <property type="term" value="P:transmembrane transport"/>
    <property type="evidence" value="ECO:0007669"/>
    <property type="project" value="InterPro"/>
</dbReference>
<evidence type="ECO:0000259" key="8">
    <source>
        <dbReference type="PROSITE" id="PS50928"/>
    </source>
</evidence>
<keyword evidence="2 7" id="KW-0813">Transport</keyword>
<dbReference type="Proteomes" id="UP001153404">
    <property type="component" value="Unassembled WGS sequence"/>
</dbReference>
<gene>
    <name evidence="9" type="ORF">OMP40_13700</name>
</gene>
<keyword evidence="5 7" id="KW-1133">Transmembrane helix</keyword>
<evidence type="ECO:0000256" key="7">
    <source>
        <dbReference type="RuleBase" id="RU363032"/>
    </source>
</evidence>
<accession>A0A9X4QT54</accession>
<evidence type="ECO:0000256" key="1">
    <source>
        <dbReference type="ARBA" id="ARBA00004651"/>
    </source>
</evidence>
<feature type="domain" description="ABC transmembrane type-1" evidence="8">
    <location>
        <begin position="80"/>
        <end position="283"/>
    </location>
</feature>
<dbReference type="EMBL" id="JAPDIA010000003">
    <property type="protein sequence ID" value="MDG0810280.1"/>
    <property type="molecule type" value="Genomic_DNA"/>
</dbReference>
<dbReference type="RefSeq" id="WP_277532023.1">
    <property type="nucleotide sequence ID" value="NZ_JAPDIA010000003.1"/>
</dbReference>
<evidence type="ECO:0000256" key="4">
    <source>
        <dbReference type="ARBA" id="ARBA00022692"/>
    </source>
</evidence>
<dbReference type="GO" id="GO:0005886">
    <property type="term" value="C:plasma membrane"/>
    <property type="evidence" value="ECO:0007669"/>
    <property type="project" value="UniProtKB-SubCell"/>
</dbReference>
<evidence type="ECO:0000256" key="3">
    <source>
        <dbReference type="ARBA" id="ARBA00022475"/>
    </source>
</evidence>
<feature type="transmembrane region" description="Helical" evidence="7">
    <location>
        <begin position="193"/>
        <end position="212"/>
    </location>
</feature>
<feature type="transmembrane region" description="Helical" evidence="7">
    <location>
        <begin position="271"/>
        <end position="291"/>
    </location>
</feature>
<keyword evidence="6 7" id="KW-0472">Membrane</keyword>
<organism evidence="9 10">
    <name type="scientific">Cohnella rhizosphaerae</name>
    <dbReference type="NCBI Taxonomy" id="1457232"/>
    <lineage>
        <taxon>Bacteria</taxon>
        <taxon>Bacillati</taxon>
        <taxon>Bacillota</taxon>
        <taxon>Bacilli</taxon>
        <taxon>Bacillales</taxon>
        <taxon>Paenibacillaceae</taxon>
        <taxon>Cohnella</taxon>
    </lineage>
</organism>
<evidence type="ECO:0000256" key="6">
    <source>
        <dbReference type="ARBA" id="ARBA00023136"/>
    </source>
</evidence>
<feature type="transmembrane region" description="Helical" evidence="7">
    <location>
        <begin position="142"/>
        <end position="163"/>
    </location>
</feature>
<dbReference type="PANTHER" id="PTHR43744:SF9">
    <property type="entry name" value="POLYGALACTURONAN_RHAMNOGALACTURONAN TRANSPORT SYSTEM PERMEASE PROTEIN YTCP"/>
    <property type="match status" value="1"/>
</dbReference>
<feature type="transmembrane region" description="Helical" evidence="7">
    <location>
        <begin position="84"/>
        <end position="103"/>
    </location>
</feature>
<comment type="caution">
    <text evidence="9">The sequence shown here is derived from an EMBL/GenBank/DDBJ whole genome shotgun (WGS) entry which is preliminary data.</text>
</comment>
<dbReference type="AlphaFoldDB" id="A0A9X4QT54"/>
<protein>
    <submittedName>
        <fullName evidence="9">Carbohydrate ABC transporter permease</fullName>
    </submittedName>
</protein>
<keyword evidence="10" id="KW-1185">Reference proteome</keyword>
<dbReference type="SUPFAM" id="SSF161098">
    <property type="entry name" value="MetI-like"/>
    <property type="match status" value="1"/>
</dbReference>
<name>A0A9X4QT54_9BACL</name>
<dbReference type="InterPro" id="IPR035906">
    <property type="entry name" value="MetI-like_sf"/>
</dbReference>
<dbReference type="PANTHER" id="PTHR43744">
    <property type="entry name" value="ABC TRANSPORTER PERMEASE PROTEIN MG189-RELATED-RELATED"/>
    <property type="match status" value="1"/>
</dbReference>
<dbReference type="InterPro" id="IPR000515">
    <property type="entry name" value="MetI-like"/>
</dbReference>
<comment type="similarity">
    <text evidence="7">Belongs to the binding-protein-dependent transport system permease family.</text>
</comment>
<feature type="transmembrane region" description="Helical" evidence="7">
    <location>
        <begin position="115"/>
        <end position="136"/>
    </location>
</feature>
<sequence length="306" mass="33716">MNLANSTIKASRGDRIFMLGVYVFLAIALVVVLYPLIYILSASISSPKLVNAGEMWLWPKSITWDGYTLVFQNSKIWSGYLNTIIYTVLGTALNLAVTLPAAYALSRSDFVGRTLFVIIILVTMFFNGGLVPTYLVVKDLHLINTMGALILPVAVSVWNLIVARTFFQTTIPRELQEAAQIDGCTNLRLFTRVVLPLSFPIIAVMALFYGVAHWNSYLPSLLYLNDAAKYPLQMVLRQILVLQEMTAETTGAAISGDIAKAMNSKAETASLLKYAVIVVSTLPIIAVYPFLQRYFVQGVMIGSVKG</sequence>
<keyword evidence="4 7" id="KW-0812">Transmembrane</keyword>
<evidence type="ECO:0000256" key="2">
    <source>
        <dbReference type="ARBA" id="ARBA00022448"/>
    </source>
</evidence>
<evidence type="ECO:0000313" key="9">
    <source>
        <dbReference type="EMBL" id="MDG0810280.1"/>
    </source>
</evidence>